<evidence type="ECO:0000256" key="1">
    <source>
        <dbReference type="ARBA" id="ARBA00022723"/>
    </source>
</evidence>
<dbReference type="PANTHER" id="PTHR46622:SF1">
    <property type="entry name" value="DNA-DEPENDENT METALLOPROTEASE WSS1"/>
    <property type="match status" value="1"/>
</dbReference>
<feature type="domain" description="WLM" evidence="5">
    <location>
        <begin position="8"/>
        <end position="276"/>
    </location>
</feature>
<dbReference type="Proteomes" id="UP000663850">
    <property type="component" value="Unassembled WGS sequence"/>
</dbReference>
<keyword evidence="2" id="KW-0863">Zinc-finger</keyword>
<dbReference type="Pfam" id="PF08325">
    <property type="entry name" value="WLM"/>
    <property type="match status" value="1"/>
</dbReference>
<dbReference type="InterPro" id="IPR036443">
    <property type="entry name" value="Znf_RanBP2_sf"/>
</dbReference>
<sequence>MPLHRFNTKTSSPNSYFNFITVLPSYTNAPNLPSQDDAQKLLEALAAQVRPLCKRHGFNVNSFEEYEYNTVFLGRNWNAGETIEIVLRRSDGSFHNIQHLIQVVCHELAHIKVQLSAPVTLTWFHSITFQHMNHLAGFQQLNTQLCHEVAALRAKGYYGDGMYSSGTRLSDSAEVAGRGLGVLDLDLPEYMCGGAQERRRAATLRRAPRQNGAPRQKRRKAGTRVTSKYAFVGQGNTLNAHATGEEEKKKGTGFGKRAQSAKERQARLEATERRLNNPESKPHVLCSAAAIDALNPEISETKPIPEPEPEFDPDSDSDSESFEETDELRRKLLADSGAGWKFTTVPDAGPSTSFGDDIINLISDDEDPSPSRPKTHPQLKLVSPKKPDPQKPGSSLTNMVRNEVEHRKREQLGLVGAHKLGGTNSGAHRSRLLDVVKEPQSSKPSVVSLGDRRTSKKVDEWACLVCTCLNHEDYGVCQACSTRRGCDTFAPE</sequence>
<dbReference type="InterPro" id="IPR013536">
    <property type="entry name" value="WLM_dom"/>
</dbReference>
<keyword evidence="1" id="KW-0479">Metal-binding</keyword>
<evidence type="ECO:0000259" key="5">
    <source>
        <dbReference type="PROSITE" id="PS51397"/>
    </source>
</evidence>
<dbReference type="PANTHER" id="PTHR46622">
    <property type="entry name" value="DNA-DEPENDENT METALLOPROTEASE WSS1"/>
    <property type="match status" value="1"/>
</dbReference>
<name>A0A8H3AEL0_9AGAM</name>
<dbReference type="PROSITE" id="PS51397">
    <property type="entry name" value="WLM"/>
    <property type="match status" value="1"/>
</dbReference>
<feature type="compositionally biased region" description="Basic and acidic residues" evidence="4">
    <location>
        <begin position="260"/>
        <end position="282"/>
    </location>
</feature>
<evidence type="ECO:0000256" key="2">
    <source>
        <dbReference type="ARBA" id="ARBA00022771"/>
    </source>
</evidence>
<dbReference type="GO" id="GO:0008237">
    <property type="term" value="F:metallopeptidase activity"/>
    <property type="evidence" value="ECO:0007669"/>
    <property type="project" value="TreeGrafter"/>
</dbReference>
<dbReference type="GO" id="GO:0005634">
    <property type="term" value="C:nucleus"/>
    <property type="evidence" value="ECO:0007669"/>
    <property type="project" value="TreeGrafter"/>
</dbReference>
<dbReference type="GO" id="GO:0008270">
    <property type="term" value="F:zinc ion binding"/>
    <property type="evidence" value="ECO:0007669"/>
    <property type="project" value="UniProtKB-KW"/>
</dbReference>
<dbReference type="GO" id="GO:0006281">
    <property type="term" value="P:DNA repair"/>
    <property type="evidence" value="ECO:0007669"/>
    <property type="project" value="TreeGrafter"/>
</dbReference>
<dbReference type="EMBL" id="CAJMWZ010000382">
    <property type="protein sequence ID" value="CAE6417739.1"/>
    <property type="molecule type" value="Genomic_DNA"/>
</dbReference>
<protein>
    <recommendedName>
        <fullName evidence="5">WLM domain-containing protein</fullName>
    </recommendedName>
</protein>
<evidence type="ECO:0000313" key="7">
    <source>
        <dbReference type="Proteomes" id="UP000663850"/>
    </source>
</evidence>
<feature type="compositionally biased region" description="Acidic residues" evidence="4">
    <location>
        <begin position="307"/>
        <end position="326"/>
    </location>
</feature>
<gene>
    <name evidence="6" type="ORF">RDB_LOCUS7011</name>
</gene>
<evidence type="ECO:0000256" key="4">
    <source>
        <dbReference type="SAM" id="MobiDB-lite"/>
    </source>
</evidence>
<organism evidence="6 7">
    <name type="scientific">Rhizoctonia solani</name>
    <dbReference type="NCBI Taxonomy" id="456999"/>
    <lineage>
        <taxon>Eukaryota</taxon>
        <taxon>Fungi</taxon>
        <taxon>Dikarya</taxon>
        <taxon>Basidiomycota</taxon>
        <taxon>Agaricomycotina</taxon>
        <taxon>Agaricomycetes</taxon>
        <taxon>Cantharellales</taxon>
        <taxon>Ceratobasidiaceae</taxon>
        <taxon>Rhizoctonia</taxon>
    </lineage>
</organism>
<feature type="region of interest" description="Disordered" evidence="4">
    <location>
        <begin position="200"/>
        <end position="282"/>
    </location>
</feature>
<comment type="caution">
    <text evidence="6">The sequence shown here is derived from an EMBL/GenBank/DDBJ whole genome shotgun (WGS) entry which is preliminary data.</text>
</comment>
<dbReference type="PROSITE" id="PS01358">
    <property type="entry name" value="ZF_RANBP2_1"/>
    <property type="match status" value="1"/>
</dbReference>
<feature type="region of interest" description="Disordered" evidence="4">
    <location>
        <begin position="299"/>
        <end position="327"/>
    </location>
</feature>
<proteinExistence type="predicted"/>
<dbReference type="AlphaFoldDB" id="A0A8H3AEL0"/>
<reference evidence="6" key="1">
    <citation type="submission" date="2021-01" db="EMBL/GenBank/DDBJ databases">
        <authorList>
            <person name="Kaushik A."/>
        </authorList>
    </citation>
    <scope>NUCLEOTIDE SEQUENCE</scope>
    <source>
        <strain evidence="6">Type strain: AG8-Rh-89/</strain>
    </source>
</reference>
<accession>A0A8H3AEL0</accession>
<dbReference type="InterPro" id="IPR001876">
    <property type="entry name" value="Znf_RanBP2"/>
</dbReference>
<dbReference type="InterPro" id="IPR053000">
    <property type="entry name" value="WSS1-like_metalloprotease"/>
</dbReference>
<feature type="region of interest" description="Disordered" evidence="4">
    <location>
        <begin position="340"/>
        <end position="396"/>
    </location>
</feature>
<evidence type="ECO:0000256" key="3">
    <source>
        <dbReference type="ARBA" id="ARBA00022833"/>
    </source>
</evidence>
<dbReference type="SUPFAM" id="SSF90209">
    <property type="entry name" value="Ran binding protein zinc finger-like"/>
    <property type="match status" value="1"/>
</dbReference>
<keyword evidence="3" id="KW-0862">Zinc</keyword>
<evidence type="ECO:0000313" key="6">
    <source>
        <dbReference type="EMBL" id="CAE6417739.1"/>
    </source>
</evidence>